<organism evidence="1">
    <name type="scientific">Aegilops tauschii</name>
    <name type="common">Tausch's goatgrass</name>
    <name type="synonym">Aegilops squarrosa</name>
    <dbReference type="NCBI Taxonomy" id="37682"/>
    <lineage>
        <taxon>Eukaryota</taxon>
        <taxon>Viridiplantae</taxon>
        <taxon>Streptophyta</taxon>
        <taxon>Embryophyta</taxon>
        <taxon>Tracheophyta</taxon>
        <taxon>Spermatophyta</taxon>
        <taxon>Magnoliopsida</taxon>
        <taxon>Liliopsida</taxon>
        <taxon>Poales</taxon>
        <taxon>Poaceae</taxon>
        <taxon>BOP clade</taxon>
        <taxon>Pooideae</taxon>
        <taxon>Triticodae</taxon>
        <taxon>Triticeae</taxon>
        <taxon>Triticinae</taxon>
        <taxon>Aegilops</taxon>
    </lineage>
</organism>
<dbReference type="EnsemblPlants" id="EMT12785">
    <property type="protein sequence ID" value="EMT12785"/>
    <property type="gene ID" value="F775_08853"/>
</dbReference>
<reference evidence="1" key="1">
    <citation type="submission" date="2015-06" db="UniProtKB">
        <authorList>
            <consortium name="EnsemblPlants"/>
        </authorList>
    </citation>
    <scope>IDENTIFICATION</scope>
</reference>
<name>R7W5M6_AEGTA</name>
<protein>
    <submittedName>
        <fullName evidence="1">Uncharacterized protein</fullName>
    </submittedName>
</protein>
<proteinExistence type="predicted"/>
<evidence type="ECO:0000313" key="1">
    <source>
        <dbReference type="EnsemblPlants" id="EMT12785"/>
    </source>
</evidence>
<sequence>MSASPAALPPAGLGLGWVCRRIQCNGRDTDRGVLDKPTPAISIHTSHVHVRDNPTPPGPPSRSHSTHKTHVQTVTREETGNARYLCPYMRDKQHGRGRSFAPPIGPPNNQTQVQGCIIPSSGSCQMQQQQTHIPLRDLLQSAPFQVQKHKR</sequence>
<dbReference type="AlphaFoldDB" id="R7W5M6"/>
<accession>R7W5M6</accession>